<dbReference type="Proteomes" id="UP000326464">
    <property type="component" value="Unassembled WGS sequence"/>
</dbReference>
<dbReference type="Gene3D" id="3.30.420.60">
    <property type="entry name" value="eRF1 domain 2"/>
    <property type="match status" value="1"/>
</dbReference>
<organism evidence="2 3">
    <name type="scientific">Arthrobacter bussei</name>
    <dbReference type="NCBI Taxonomy" id="2594179"/>
    <lineage>
        <taxon>Bacteria</taxon>
        <taxon>Bacillati</taxon>
        <taxon>Actinomycetota</taxon>
        <taxon>Actinomycetes</taxon>
        <taxon>Micrococcales</taxon>
        <taxon>Micrococcaceae</taxon>
        <taxon>Arthrobacter</taxon>
    </lineage>
</organism>
<dbReference type="EMBL" id="VJXX01000001">
    <property type="protein sequence ID" value="MPY09186.1"/>
    <property type="molecule type" value="Genomic_DNA"/>
</dbReference>
<gene>
    <name evidence="2" type="ORF">FNH21_00280</name>
</gene>
<evidence type="ECO:0000313" key="2">
    <source>
        <dbReference type="EMBL" id="MPY09186.1"/>
    </source>
</evidence>
<dbReference type="NCBIfam" id="NF041024">
    <property type="entry name" value="acVLRF1_NCBI"/>
    <property type="match status" value="1"/>
</dbReference>
<sequence>MPTSRSVLVEPARLPGWLARFEERNGAYAIEPGTTADHGVGLVAANGCSARLTPALPAPGPAGGAPGTADREALLAAVLPDAEQAHTVGLVLVRRGGYSVGVARGGQIVSSKTGTRYVQGRTAAGGWSQQRFAPRRANQADALVEETAVRAAALFRADPPSCLQLGGDRTLAAAVLAEPVLALVADLPRVPFLTVPDPRFAVLKDAARTALAVRITVTDPPAGTPDAGSTGPGA</sequence>
<proteinExistence type="predicted"/>
<accession>A0A7X1NLU8</accession>
<feature type="domain" description="Actinobacteria/chloroflexi VLRF1 release factor" evidence="1">
    <location>
        <begin position="87"/>
        <end position="216"/>
    </location>
</feature>
<dbReference type="OrthoDB" id="3728778at2"/>
<dbReference type="InterPro" id="IPR042226">
    <property type="entry name" value="eFR1_2_sf"/>
</dbReference>
<comment type="caution">
    <text evidence="2">The sequence shown here is derived from an EMBL/GenBank/DDBJ whole genome shotgun (WGS) entry which is preliminary data.</text>
</comment>
<name>A0A7X1NLU8_9MICC</name>
<dbReference type="SUPFAM" id="SSF53137">
    <property type="entry name" value="Translational machinery components"/>
    <property type="match status" value="1"/>
</dbReference>
<evidence type="ECO:0000259" key="1">
    <source>
        <dbReference type="Pfam" id="PF18859"/>
    </source>
</evidence>
<protein>
    <recommendedName>
        <fullName evidence="1">Actinobacteria/chloroflexi VLRF1 release factor domain-containing protein</fullName>
    </recommendedName>
</protein>
<dbReference type="InterPro" id="IPR040783">
    <property type="entry name" value="VLRF1"/>
</dbReference>
<keyword evidence="3" id="KW-1185">Reference proteome</keyword>
<dbReference type="AlphaFoldDB" id="A0A7X1NLU8"/>
<evidence type="ECO:0000313" key="3">
    <source>
        <dbReference type="Proteomes" id="UP000326464"/>
    </source>
</evidence>
<dbReference type="RefSeq" id="WP_152811509.1">
    <property type="nucleotide sequence ID" value="NZ_VJXX01000001.1"/>
</dbReference>
<reference evidence="3" key="1">
    <citation type="submission" date="2019-07" db="EMBL/GenBank/DDBJ databases">
        <title>Arthrobacter KR32 sp. nov., isolated from mountain cheese made of cows milk.</title>
        <authorList>
            <person name="Flegler A."/>
        </authorList>
    </citation>
    <scope>NUCLEOTIDE SEQUENCE [LARGE SCALE GENOMIC DNA]</scope>
    <source>
        <strain evidence="3">KR32</strain>
    </source>
</reference>
<dbReference type="Pfam" id="PF18859">
    <property type="entry name" value="acVLRF1"/>
    <property type="match status" value="1"/>
</dbReference>